<dbReference type="EMBL" id="LYOR01000002">
    <property type="protein sequence ID" value="OFV66482.1"/>
    <property type="molecule type" value="Genomic_DNA"/>
</dbReference>
<dbReference type="Gene3D" id="3.30.70.20">
    <property type="match status" value="2"/>
</dbReference>
<dbReference type="Proteomes" id="UP000885863">
    <property type="component" value="Unassembled WGS sequence"/>
</dbReference>
<gene>
    <name evidence="6" type="ORF">ENG09_01165</name>
    <name evidence="7" type="ORF">ENI32_04015</name>
    <name evidence="8" type="ORF">SBU_000449</name>
</gene>
<evidence type="ECO:0000313" key="7">
    <source>
        <dbReference type="EMBL" id="HEC57034.1"/>
    </source>
</evidence>
<keyword evidence="3" id="KW-0408">Iron</keyword>
<feature type="domain" description="4Fe-4S ferredoxin-type" evidence="5">
    <location>
        <begin position="232"/>
        <end position="261"/>
    </location>
</feature>
<evidence type="ECO:0000313" key="6">
    <source>
        <dbReference type="EMBL" id="HDM35851.1"/>
    </source>
</evidence>
<dbReference type="EMBL" id="DQZR01000045">
    <property type="protein sequence ID" value="HDM35851.1"/>
    <property type="molecule type" value="Genomic_DNA"/>
</dbReference>
<dbReference type="InterPro" id="IPR017896">
    <property type="entry name" value="4Fe4S_Fe-S-bd"/>
</dbReference>
<dbReference type="EMBL" id="DRIE01000070">
    <property type="protein sequence ID" value="HEC57034.1"/>
    <property type="molecule type" value="Genomic_DNA"/>
</dbReference>
<dbReference type="Pfam" id="PF12838">
    <property type="entry name" value="Fer4_7"/>
    <property type="match status" value="1"/>
</dbReference>
<keyword evidence="2" id="KW-0479">Metal-binding</keyword>
<evidence type="ECO:0000259" key="5">
    <source>
        <dbReference type="PROSITE" id="PS51379"/>
    </source>
</evidence>
<dbReference type="InterPro" id="IPR050157">
    <property type="entry name" value="PSI_iron-sulfur_center"/>
</dbReference>
<dbReference type="SUPFAM" id="SSF54862">
    <property type="entry name" value="4Fe-4S ferredoxins"/>
    <property type="match status" value="1"/>
</dbReference>
<evidence type="ECO:0000256" key="3">
    <source>
        <dbReference type="ARBA" id="ARBA00023004"/>
    </source>
</evidence>
<accession>A0A1F2P663</accession>
<dbReference type="PANTHER" id="PTHR24960:SF79">
    <property type="entry name" value="PHOTOSYSTEM I IRON-SULFUR CENTER"/>
    <property type="match status" value="1"/>
</dbReference>
<dbReference type="GO" id="GO:0051539">
    <property type="term" value="F:4 iron, 4 sulfur cluster binding"/>
    <property type="evidence" value="ECO:0007669"/>
    <property type="project" value="UniProtKB-KW"/>
</dbReference>
<keyword evidence="9" id="KW-1185">Reference proteome</keyword>
<reference evidence="8 9" key="1">
    <citation type="submission" date="2016-05" db="EMBL/GenBank/DDBJ databases">
        <title>Microbial consortia oxidize butane by reversing methanogenesis.</title>
        <authorList>
            <person name="Laso-Perez R."/>
            <person name="Richter M."/>
            <person name="Wegener G."/>
            <person name="Musat F."/>
        </authorList>
    </citation>
    <scope>NUCLEOTIDE SEQUENCE [LARGE SCALE GENOMIC DNA]</scope>
    <source>
        <strain evidence="8">BOX1</strain>
    </source>
</reference>
<dbReference type="Proteomes" id="UP000185779">
    <property type="component" value="Unassembled WGS sequence"/>
</dbReference>
<dbReference type="STRING" id="1839936.SBU_000449"/>
<dbReference type="PANTHER" id="PTHR24960">
    <property type="entry name" value="PHOTOSYSTEM I IRON-SULFUR CENTER-RELATED"/>
    <property type="match status" value="1"/>
</dbReference>
<protein>
    <submittedName>
        <fullName evidence="6">4Fe-4S dicluster domain-containing protein</fullName>
    </submittedName>
    <submittedName>
        <fullName evidence="8">4Fe-4S ferredoxin</fullName>
    </submittedName>
</protein>
<keyword evidence="1" id="KW-0004">4Fe-4S</keyword>
<sequence length="284" mass="32715">MCKFCAEHGAGKRWYLNTKNYVDEMVKNDKEREEFVRNFAATVEKDGAYRILEALTPFKSESWMDRSRELREWYIYWHQGQPVTIEETKEIMKIASPIAKVECLCRRVLRAETGGEKYCLLFGMLLDYIRDWPDFTPTGVEPLTVDEAIDEVVRRDREGLVHTVWTFKTPYIAAVCQCATPVCLALRQALDFGYMLHKGEYVGVIDTAKCDGCGECVSRCQFGAIKFDPVIGKAYIDMWKCYGCGVCRAVCDRGAISMRERQSIPELKDEWFEPIKVPGSGRWE</sequence>
<evidence type="ECO:0000313" key="9">
    <source>
        <dbReference type="Proteomes" id="UP000185779"/>
    </source>
</evidence>
<organism evidence="8 9">
    <name type="scientific">Candidatus Syntropharchaeum butanivorans</name>
    <dbReference type="NCBI Taxonomy" id="1839936"/>
    <lineage>
        <taxon>Archaea</taxon>
        <taxon>Methanobacteriati</taxon>
        <taxon>Methanobacteriota</taxon>
        <taxon>Stenosarchaea group</taxon>
        <taxon>Methanomicrobia</taxon>
        <taxon>Methanosarcinales</taxon>
        <taxon>ANME-2 cluster</taxon>
        <taxon>Candidatus Syntropharchaeum</taxon>
    </lineage>
</organism>
<keyword evidence="4" id="KW-0411">Iron-sulfur</keyword>
<evidence type="ECO:0000256" key="1">
    <source>
        <dbReference type="ARBA" id="ARBA00022485"/>
    </source>
</evidence>
<proteinExistence type="predicted"/>
<dbReference type="AlphaFoldDB" id="A0A1F2P663"/>
<evidence type="ECO:0000256" key="2">
    <source>
        <dbReference type="ARBA" id="ARBA00022723"/>
    </source>
</evidence>
<dbReference type="Proteomes" id="UP000885936">
    <property type="component" value="Unassembled WGS sequence"/>
</dbReference>
<dbReference type="GO" id="GO:0046872">
    <property type="term" value="F:metal ion binding"/>
    <property type="evidence" value="ECO:0007669"/>
    <property type="project" value="UniProtKB-KW"/>
</dbReference>
<dbReference type="PROSITE" id="PS51379">
    <property type="entry name" value="4FE4S_FER_2"/>
    <property type="match status" value="2"/>
</dbReference>
<comment type="caution">
    <text evidence="8">The sequence shown here is derived from an EMBL/GenBank/DDBJ whole genome shotgun (WGS) entry which is preliminary data.</text>
</comment>
<evidence type="ECO:0000313" key="8">
    <source>
        <dbReference type="EMBL" id="OFV66482.1"/>
    </source>
</evidence>
<feature type="domain" description="4Fe-4S ferredoxin-type" evidence="5">
    <location>
        <begin position="201"/>
        <end position="230"/>
    </location>
</feature>
<name>A0A1F2P663_9EURY</name>
<reference evidence="6" key="2">
    <citation type="journal article" date="2020" name="mSystems">
        <title>Genome- and Community-Level Interaction Insights into Carbon Utilization and Element Cycling Functions of Hydrothermarchaeota in Hydrothermal Sediment.</title>
        <authorList>
            <person name="Zhou Z."/>
            <person name="Liu Y."/>
            <person name="Xu W."/>
            <person name="Pan J."/>
            <person name="Luo Z.H."/>
            <person name="Li M."/>
        </authorList>
    </citation>
    <scope>NUCLEOTIDE SEQUENCE [LARGE SCALE GENOMIC DNA]</scope>
    <source>
        <strain evidence="6">HyVt-185</strain>
        <strain evidence="7">HyVt-386</strain>
    </source>
</reference>
<evidence type="ECO:0000256" key="4">
    <source>
        <dbReference type="ARBA" id="ARBA00023014"/>
    </source>
</evidence>